<evidence type="ECO:0008006" key="3">
    <source>
        <dbReference type="Google" id="ProtNLM"/>
    </source>
</evidence>
<comment type="caution">
    <text evidence="1">The sequence shown here is derived from an EMBL/GenBank/DDBJ whole genome shotgun (WGS) entry which is preliminary data.</text>
</comment>
<dbReference type="RefSeq" id="WP_211852405.1">
    <property type="nucleotide sequence ID" value="NZ_JAAGBB010000010.1"/>
</dbReference>
<dbReference type="EMBL" id="JAAGBB010000010">
    <property type="protein sequence ID" value="MBR0664743.1"/>
    <property type="molecule type" value="Genomic_DNA"/>
</dbReference>
<accession>A0ABS5EWQ9</accession>
<sequence length="95" mass="10420">MAKQESRFATAQSTRHSRILVMFEDPNWILIRGENQQRAYATKEAALDAAAALATDTSALGCAIQVFLLEDDDIIPLPLKSGAAFGYGLHFGYRC</sequence>
<gene>
    <name evidence="1" type="ORF">GXW71_10310</name>
</gene>
<keyword evidence="2" id="KW-1185">Reference proteome</keyword>
<reference evidence="2" key="1">
    <citation type="journal article" date="2021" name="Syst. Appl. Microbiol.">
        <title>Roseomonas hellenica sp. nov., isolated from roots of wild-growing Alkanna tinctoria.</title>
        <authorList>
            <person name="Rat A."/>
            <person name="Naranjo H.D."/>
            <person name="Lebbe L."/>
            <person name="Cnockaert M."/>
            <person name="Krigas N."/>
            <person name="Grigoriadou K."/>
            <person name="Maloupa E."/>
            <person name="Willems A."/>
        </authorList>
    </citation>
    <scope>NUCLEOTIDE SEQUENCE [LARGE SCALE GENOMIC DNA]</scope>
    <source>
        <strain evidence="2">LMG 31523</strain>
    </source>
</reference>
<proteinExistence type="predicted"/>
<evidence type="ECO:0000313" key="1">
    <source>
        <dbReference type="EMBL" id="MBR0664743.1"/>
    </source>
</evidence>
<evidence type="ECO:0000313" key="2">
    <source>
        <dbReference type="Proteomes" id="UP001196870"/>
    </source>
</evidence>
<protein>
    <recommendedName>
        <fullName evidence="3">DUF2188 domain-containing protein</fullName>
    </recommendedName>
</protein>
<organism evidence="1 2">
    <name type="scientific">Plastoroseomonas hellenica</name>
    <dbReference type="NCBI Taxonomy" id="2687306"/>
    <lineage>
        <taxon>Bacteria</taxon>
        <taxon>Pseudomonadati</taxon>
        <taxon>Pseudomonadota</taxon>
        <taxon>Alphaproteobacteria</taxon>
        <taxon>Acetobacterales</taxon>
        <taxon>Acetobacteraceae</taxon>
        <taxon>Plastoroseomonas</taxon>
    </lineage>
</organism>
<dbReference type="Proteomes" id="UP001196870">
    <property type="component" value="Unassembled WGS sequence"/>
</dbReference>
<name>A0ABS5EWQ9_9PROT</name>